<accession>A0A5C3F6W5</accession>
<reference evidence="2 3" key="1">
    <citation type="submission" date="2018-03" db="EMBL/GenBank/DDBJ databases">
        <authorList>
            <person name="Guldener U."/>
        </authorList>
    </citation>
    <scope>NUCLEOTIDE SEQUENCE [LARGE SCALE GENOMIC DNA]</scope>
    <source>
        <strain evidence="2 3">DAOM196992</strain>
    </source>
</reference>
<proteinExistence type="predicted"/>
<keyword evidence="3" id="KW-1185">Reference proteome</keyword>
<evidence type="ECO:0000256" key="1">
    <source>
        <dbReference type="SAM" id="MobiDB-lite"/>
    </source>
</evidence>
<dbReference type="EMBL" id="OOIP01000018">
    <property type="protein sequence ID" value="SPO40233.1"/>
    <property type="molecule type" value="Genomic_DNA"/>
</dbReference>
<dbReference type="Proteomes" id="UP000323386">
    <property type="component" value="Unassembled WGS sequence"/>
</dbReference>
<sequence length="184" mass="19226">MPRNPAPDDEAGEQREATDAGGGGVEVSSHKRLLQVAEETDGTLPARRDEGQPSSTSTAGPAEDPGLARARAGSGFSAHVAATACGGADRALRDVLDSSAGRTAHARKQQIQLACLLASRDSERRRATPLVGLAHHRMPFALRYRLTPALAMASDRADAVPWPASISASADCLPGLTSRRQDQA</sequence>
<gene>
    <name evidence="2" type="ORF">PSFLO_05715</name>
</gene>
<feature type="region of interest" description="Disordered" evidence="1">
    <location>
        <begin position="1"/>
        <end position="71"/>
    </location>
</feature>
<protein>
    <submittedName>
        <fullName evidence="2">Uncharacterized protein</fullName>
    </submittedName>
</protein>
<organism evidence="2 3">
    <name type="scientific">Pseudozyma flocculosa</name>
    <dbReference type="NCBI Taxonomy" id="84751"/>
    <lineage>
        <taxon>Eukaryota</taxon>
        <taxon>Fungi</taxon>
        <taxon>Dikarya</taxon>
        <taxon>Basidiomycota</taxon>
        <taxon>Ustilaginomycotina</taxon>
        <taxon>Ustilaginomycetes</taxon>
        <taxon>Ustilaginales</taxon>
        <taxon>Ustilaginaceae</taxon>
        <taxon>Pseudozyma</taxon>
    </lineage>
</organism>
<dbReference type="AlphaFoldDB" id="A0A5C3F6W5"/>
<evidence type="ECO:0000313" key="3">
    <source>
        <dbReference type="Proteomes" id="UP000323386"/>
    </source>
</evidence>
<name>A0A5C3F6W5_9BASI</name>
<evidence type="ECO:0000313" key="2">
    <source>
        <dbReference type="EMBL" id="SPO40233.1"/>
    </source>
</evidence>